<dbReference type="Pfam" id="PF01796">
    <property type="entry name" value="OB_ChsH2_C"/>
    <property type="match status" value="1"/>
</dbReference>
<dbReference type="RefSeq" id="WP_011503514.1">
    <property type="nucleotide sequence ID" value="NZ_FODT01000008.1"/>
</dbReference>
<dbReference type="AlphaFoldDB" id="A0A1H8V6X6"/>
<reference evidence="4" key="1">
    <citation type="submission" date="2016-10" db="EMBL/GenBank/DDBJ databases">
        <authorList>
            <person name="Varghese N."/>
            <person name="Submissions S."/>
        </authorList>
    </citation>
    <scope>NUCLEOTIDE SEQUENCE [LARGE SCALE GENOMIC DNA]</scope>
    <source>
        <strain evidence="4">DSM 123</strain>
    </source>
</reference>
<dbReference type="InterPro" id="IPR002878">
    <property type="entry name" value="ChsH2_C"/>
</dbReference>
<protein>
    <recommendedName>
        <fullName evidence="5">DNA-binding protein</fullName>
    </recommendedName>
</protein>
<evidence type="ECO:0000259" key="2">
    <source>
        <dbReference type="Pfam" id="PF12172"/>
    </source>
</evidence>
<dbReference type="Gene3D" id="6.10.30.10">
    <property type="match status" value="1"/>
</dbReference>
<dbReference type="Proteomes" id="UP000199615">
    <property type="component" value="Unassembled WGS sequence"/>
</dbReference>
<feature type="domain" description="ChsH2 C-terminal OB-fold" evidence="1">
    <location>
        <begin position="57"/>
        <end position="116"/>
    </location>
</feature>
<feature type="domain" description="ChsH2 rubredoxin-like zinc ribbon" evidence="2">
    <location>
        <begin position="20"/>
        <end position="54"/>
    </location>
</feature>
<evidence type="ECO:0000313" key="4">
    <source>
        <dbReference type="Proteomes" id="UP000199615"/>
    </source>
</evidence>
<organism evidence="3 4">
    <name type="scientific">Rhodopseudomonas pseudopalustris</name>
    <dbReference type="NCBI Taxonomy" id="1513892"/>
    <lineage>
        <taxon>Bacteria</taxon>
        <taxon>Pseudomonadati</taxon>
        <taxon>Pseudomonadota</taxon>
        <taxon>Alphaproteobacteria</taxon>
        <taxon>Hyphomicrobiales</taxon>
        <taxon>Nitrobacteraceae</taxon>
        <taxon>Rhodopseudomonas</taxon>
    </lineage>
</organism>
<dbReference type="OrthoDB" id="7595207at2"/>
<dbReference type="PANTHER" id="PTHR34075:SF5">
    <property type="entry name" value="BLR3430 PROTEIN"/>
    <property type="match status" value="1"/>
</dbReference>
<dbReference type="PANTHER" id="PTHR34075">
    <property type="entry name" value="BLR3430 PROTEIN"/>
    <property type="match status" value="1"/>
</dbReference>
<accession>A0A1H8V6X6</accession>
<evidence type="ECO:0000259" key="1">
    <source>
        <dbReference type="Pfam" id="PF01796"/>
    </source>
</evidence>
<dbReference type="InterPro" id="IPR012340">
    <property type="entry name" value="NA-bd_OB-fold"/>
</dbReference>
<name>A0A1H8V6X6_9BRAD</name>
<evidence type="ECO:0008006" key="5">
    <source>
        <dbReference type="Google" id="ProtNLM"/>
    </source>
</evidence>
<dbReference type="InterPro" id="IPR052513">
    <property type="entry name" value="Thioester_dehydratase-like"/>
</dbReference>
<dbReference type="EMBL" id="FODT01000008">
    <property type="protein sequence ID" value="SEP11185.1"/>
    <property type="molecule type" value="Genomic_DNA"/>
</dbReference>
<gene>
    <name evidence="3" type="ORF">SAMN05444123_10887</name>
</gene>
<evidence type="ECO:0000313" key="3">
    <source>
        <dbReference type="EMBL" id="SEP11185.1"/>
    </source>
</evidence>
<dbReference type="SUPFAM" id="SSF50249">
    <property type="entry name" value="Nucleic acid-binding proteins"/>
    <property type="match status" value="1"/>
</dbReference>
<dbReference type="InterPro" id="IPR022002">
    <property type="entry name" value="ChsH2_Znr"/>
</dbReference>
<keyword evidence="4" id="KW-1185">Reference proteome</keyword>
<proteinExistence type="predicted"/>
<sequence length="130" mass="14156">MSNPVKYPAPQGNPETKAFWDAATEGKLLIKRCNGCGEAHYFPRALCPFCFSDQTVWEESAGEGEIYSYSLMRKSATGPYAIGYVTLKEGPSVLTNFVDCDFSALKIGQKVKVVFKPSDGGAPLPFFTVA</sequence>
<dbReference type="Pfam" id="PF12172">
    <property type="entry name" value="zf-ChsH2"/>
    <property type="match status" value="1"/>
</dbReference>